<evidence type="ECO:0000256" key="11">
    <source>
        <dbReference type="RuleBase" id="RU079119"/>
    </source>
</evidence>
<reference evidence="13" key="1">
    <citation type="submission" date="2022-01" db="EMBL/GenBank/DDBJ databases">
        <title>Comparative genomics reveals a dynamic genome evolution in the ectomycorrhizal milk-cap (Lactarius) mushrooms.</title>
        <authorList>
            <consortium name="DOE Joint Genome Institute"/>
            <person name="Lebreton A."/>
            <person name="Tang N."/>
            <person name="Kuo A."/>
            <person name="LaButti K."/>
            <person name="Drula E."/>
            <person name="Barry K."/>
            <person name="Clum A."/>
            <person name="Lipzen A."/>
            <person name="Mousain D."/>
            <person name="Ng V."/>
            <person name="Wang R."/>
            <person name="Wang X."/>
            <person name="Dai Y."/>
            <person name="Henrissat B."/>
            <person name="Grigoriev I.V."/>
            <person name="Guerin-Laguette A."/>
            <person name="Yu F."/>
            <person name="Martin F.M."/>
        </authorList>
    </citation>
    <scope>NUCLEOTIDE SEQUENCE</scope>
    <source>
        <strain evidence="13">QP</strain>
    </source>
</reference>
<evidence type="ECO:0000259" key="12">
    <source>
        <dbReference type="Pfam" id="PF01529"/>
    </source>
</evidence>
<dbReference type="GO" id="GO:0016020">
    <property type="term" value="C:membrane"/>
    <property type="evidence" value="ECO:0007669"/>
    <property type="project" value="UniProtKB-SubCell"/>
</dbReference>
<dbReference type="PANTHER" id="PTHR22883">
    <property type="entry name" value="ZINC FINGER DHHC DOMAIN CONTAINING PROTEIN"/>
    <property type="match status" value="1"/>
</dbReference>
<sequence length="371" mass="41870">MSTENSLPLYAFEPGSLPAIRKPVDDYDSDDERPGNPRRWYHYVPLCIAVLLLLAPHPSILHVLLNYHYLTLHSTRYFLAHLLVIYTLFFLAFSSLIVCVARDPGPVPEAMPEGQQDAGGDLSLEDALLSAPPEDYTQPGKWCRICWRPKPERAHHCSQCGRCVLKMDHHCPWMGAKCIGLRTYPSFLHFLASITLLAIYVAVICIRGLNFAFRHPLAINEITPVHMLLLSFAGCAFTLIMGSFFGYHVYLVLTNQTTLEHISPFYILRYLPPLPPGRLSSPPLEHQLASRQRRAVRAAHARLCLYDVGWRRNVEQVFGMGAKQPWQVWAGRLLWGGGCYGAGTQFPRNPRAEDVLAELAAELIRLENSTD</sequence>
<evidence type="ECO:0000313" key="13">
    <source>
        <dbReference type="EMBL" id="KAH8979236.1"/>
    </source>
</evidence>
<dbReference type="PANTHER" id="PTHR22883:SF23">
    <property type="entry name" value="PALMITOYLTRANSFERASE ZDHHC6"/>
    <property type="match status" value="1"/>
</dbReference>
<keyword evidence="5 11" id="KW-0472">Membrane</keyword>
<dbReference type="AlphaFoldDB" id="A0AAD4LAR8"/>
<dbReference type="GO" id="GO:0005783">
    <property type="term" value="C:endoplasmic reticulum"/>
    <property type="evidence" value="ECO:0007669"/>
    <property type="project" value="TreeGrafter"/>
</dbReference>
<dbReference type="InterPro" id="IPR039859">
    <property type="entry name" value="PFA4/ZDH16/20/ERF2-like"/>
</dbReference>
<feature type="transmembrane region" description="Helical" evidence="11">
    <location>
        <begin position="77"/>
        <end position="101"/>
    </location>
</feature>
<comment type="domain">
    <text evidence="11">The DHHC domain is required for palmitoyltransferase activity.</text>
</comment>
<dbReference type="GO" id="GO:0019706">
    <property type="term" value="F:protein-cysteine S-palmitoyltransferase activity"/>
    <property type="evidence" value="ECO:0007669"/>
    <property type="project" value="UniProtKB-EC"/>
</dbReference>
<evidence type="ECO:0000313" key="14">
    <source>
        <dbReference type="Proteomes" id="UP001201163"/>
    </source>
</evidence>
<comment type="catalytic activity">
    <reaction evidence="10 11">
        <text>L-cysteinyl-[protein] + hexadecanoyl-CoA = S-hexadecanoyl-L-cysteinyl-[protein] + CoA</text>
        <dbReference type="Rhea" id="RHEA:36683"/>
        <dbReference type="Rhea" id="RHEA-COMP:10131"/>
        <dbReference type="Rhea" id="RHEA-COMP:11032"/>
        <dbReference type="ChEBI" id="CHEBI:29950"/>
        <dbReference type="ChEBI" id="CHEBI:57287"/>
        <dbReference type="ChEBI" id="CHEBI:57379"/>
        <dbReference type="ChEBI" id="CHEBI:74151"/>
        <dbReference type="EC" id="2.3.1.225"/>
    </reaction>
</comment>
<dbReference type="GO" id="GO:0006612">
    <property type="term" value="P:protein targeting to membrane"/>
    <property type="evidence" value="ECO:0007669"/>
    <property type="project" value="TreeGrafter"/>
</dbReference>
<evidence type="ECO:0000256" key="9">
    <source>
        <dbReference type="ARBA" id="ARBA00038298"/>
    </source>
</evidence>
<evidence type="ECO:0000256" key="8">
    <source>
        <dbReference type="ARBA" id="ARBA00023315"/>
    </source>
</evidence>
<protein>
    <recommendedName>
        <fullName evidence="11">Palmitoyltransferase</fullName>
        <ecNumber evidence="11">2.3.1.225</ecNumber>
    </recommendedName>
</protein>
<keyword evidence="3 11" id="KW-0812">Transmembrane</keyword>
<keyword evidence="8 11" id="KW-0012">Acyltransferase</keyword>
<keyword evidence="7" id="KW-0449">Lipoprotein</keyword>
<keyword evidence="4 11" id="KW-1133">Transmembrane helix</keyword>
<feature type="transmembrane region" description="Helical" evidence="11">
    <location>
        <begin position="43"/>
        <end position="65"/>
    </location>
</feature>
<dbReference type="Pfam" id="PF01529">
    <property type="entry name" value="DHHC"/>
    <property type="match status" value="1"/>
</dbReference>
<evidence type="ECO:0000256" key="4">
    <source>
        <dbReference type="ARBA" id="ARBA00022989"/>
    </source>
</evidence>
<feature type="transmembrane region" description="Helical" evidence="11">
    <location>
        <begin position="229"/>
        <end position="253"/>
    </location>
</feature>
<keyword evidence="2 11" id="KW-0808">Transferase</keyword>
<dbReference type="InterPro" id="IPR001594">
    <property type="entry name" value="Palmitoyltrfase_DHHC"/>
</dbReference>
<evidence type="ECO:0000256" key="6">
    <source>
        <dbReference type="ARBA" id="ARBA00023139"/>
    </source>
</evidence>
<evidence type="ECO:0000256" key="1">
    <source>
        <dbReference type="ARBA" id="ARBA00004141"/>
    </source>
</evidence>
<keyword evidence="14" id="KW-1185">Reference proteome</keyword>
<feature type="domain" description="Palmitoyltransferase DHHC" evidence="12">
    <location>
        <begin position="139"/>
        <end position="262"/>
    </location>
</feature>
<name>A0AAD4LAR8_9AGAM</name>
<dbReference type="GO" id="GO:0005794">
    <property type="term" value="C:Golgi apparatus"/>
    <property type="evidence" value="ECO:0007669"/>
    <property type="project" value="TreeGrafter"/>
</dbReference>
<comment type="subcellular location">
    <subcellularLocation>
        <location evidence="1">Membrane</location>
        <topology evidence="1">Multi-pass membrane protein</topology>
    </subcellularLocation>
</comment>
<evidence type="ECO:0000256" key="7">
    <source>
        <dbReference type="ARBA" id="ARBA00023288"/>
    </source>
</evidence>
<comment type="similarity">
    <text evidence="9">Belongs to the DHHC palmitoyltransferase family. PFA5 subfamily.</text>
</comment>
<proteinExistence type="inferred from homology"/>
<comment type="caution">
    <text evidence="13">The sequence shown here is derived from an EMBL/GenBank/DDBJ whole genome shotgun (WGS) entry which is preliminary data.</text>
</comment>
<evidence type="ECO:0000256" key="2">
    <source>
        <dbReference type="ARBA" id="ARBA00022679"/>
    </source>
</evidence>
<gene>
    <name evidence="13" type="ORF">EDB92DRAFT_1905417</name>
</gene>
<dbReference type="EMBL" id="JAKELL010000180">
    <property type="protein sequence ID" value="KAH8979236.1"/>
    <property type="molecule type" value="Genomic_DNA"/>
</dbReference>
<dbReference type="PROSITE" id="PS50216">
    <property type="entry name" value="DHHC"/>
    <property type="match status" value="1"/>
</dbReference>
<accession>A0AAD4LAR8</accession>
<feature type="transmembrane region" description="Helical" evidence="11">
    <location>
        <begin position="187"/>
        <end position="209"/>
    </location>
</feature>
<evidence type="ECO:0000256" key="3">
    <source>
        <dbReference type="ARBA" id="ARBA00022692"/>
    </source>
</evidence>
<evidence type="ECO:0000256" key="5">
    <source>
        <dbReference type="ARBA" id="ARBA00023136"/>
    </source>
</evidence>
<dbReference type="Proteomes" id="UP001201163">
    <property type="component" value="Unassembled WGS sequence"/>
</dbReference>
<evidence type="ECO:0000256" key="10">
    <source>
        <dbReference type="ARBA" id="ARBA00048048"/>
    </source>
</evidence>
<keyword evidence="6" id="KW-0564">Palmitate</keyword>
<dbReference type="EC" id="2.3.1.225" evidence="11"/>
<organism evidence="13 14">
    <name type="scientific">Lactarius akahatsu</name>
    <dbReference type="NCBI Taxonomy" id="416441"/>
    <lineage>
        <taxon>Eukaryota</taxon>
        <taxon>Fungi</taxon>
        <taxon>Dikarya</taxon>
        <taxon>Basidiomycota</taxon>
        <taxon>Agaricomycotina</taxon>
        <taxon>Agaricomycetes</taxon>
        <taxon>Russulales</taxon>
        <taxon>Russulaceae</taxon>
        <taxon>Lactarius</taxon>
    </lineage>
</organism>